<sequence length="508" mass="54973">MSHRAEPYSTHWTGTGGGQSVCRHFLQGKCTFGEACSFKHEGSAPGAMPVQGVQMDDERPVCRHFLEGRCTYADACRFSHQAPESASAGGGTWKSPEGLAPSSGDDRPVCRHFLEGRCTYADACRFSHQAPEGPGPAPNADDRPVCRHFLEGKCTYAEACRFSHDAPGFQPPGSDLGHKPVDGQRPVCRHFLEGKCTYGAACSFSHEGIPMTASFAGPSPAVNADERPVCRHFLEGKCTFGDLCRFSHDAPRGPIFNSQGAEKTAVADDRSVCRHFLEGKCTFGDACRFSHALPGAHSSWGFPVDERPVCRHFLEGKCTYGHDCRFSHDAMAGRQEPWRAQPAPMKPLPLPFRLGSGLDGITIGLQLWASKDFPKGAAFSAIDSGKEETVRLERPEPGVSGTQGLWETVDNAGDRGGYRRQSQHCNWTVFLQDEDLSEDLILLGDAQNIAARSGPHFVGAGELGDWKNGVEFPQEEGSVVFCGCPSSQKNSWNLGLGAALGWYSSGMA</sequence>
<feature type="zinc finger region" description="C3H1-type" evidence="5">
    <location>
        <begin position="305"/>
        <end position="331"/>
    </location>
</feature>
<feature type="domain" description="C3H1-type" evidence="7">
    <location>
        <begin position="16"/>
        <end position="43"/>
    </location>
</feature>
<evidence type="ECO:0000256" key="2">
    <source>
        <dbReference type="ARBA" id="ARBA00022737"/>
    </source>
</evidence>
<feature type="zinc finger region" description="C3H1-type" evidence="5">
    <location>
        <begin position="140"/>
        <end position="167"/>
    </location>
</feature>
<feature type="domain" description="C3H1-type" evidence="7">
    <location>
        <begin position="305"/>
        <end position="331"/>
    </location>
</feature>
<keyword evidence="1 5" id="KW-0479">Metal-binding</keyword>
<comment type="caution">
    <text evidence="8">The sequence shown here is derived from an EMBL/GenBank/DDBJ whole genome shotgun (WGS) entry which is preliminary data.</text>
</comment>
<evidence type="ECO:0000256" key="1">
    <source>
        <dbReference type="ARBA" id="ARBA00022723"/>
    </source>
</evidence>
<feature type="zinc finger region" description="C3H1-type" evidence="5">
    <location>
        <begin position="16"/>
        <end position="43"/>
    </location>
</feature>
<dbReference type="PANTHER" id="PTHR13119:SF12">
    <property type="entry name" value="PROTEIN SUPPRESSOR OF SABLE"/>
    <property type="match status" value="1"/>
</dbReference>
<dbReference type="SUPFAM" id="SSF90229">
    <property type="entry name" value="CCCH zinc finger"/>
    <property type="match status" value="8"/>
</dbReference>
<feature type="domain" description="C3H1-type" evidence="7">
    <location>
        <begin position="182"/>
        <end position="209"/>
    </location>
</feature>
<dbReference type="InterPro" id="IPR036855">
    <property type="entry name" value="Znf_CCCH_sf"/>
</dbReference>
<dbReference type="Gene3D" id="4.10.1000.10">
    <property type="entry name" value="Zinc finger, CCCH-type"/>
    <property type="match status" value="8"/>
</dbReference>
<protein>
    <recommendedName>
        <fullName evidence="7">C3H1-type domain-containing protein</fullName>
    </recommendedName>
</protein>
<feature type="zinc finger region" description="C3H1-type" evidence="5">
    <location>
        <begin position="224"/>
        <end position="251"/>
    </location>
</feature>
<dbReference type="InterPro" id="IPR045124">
    <property type="entry name" value="Su(sable)-like"/>
</dbReference>
<feature type="zinc finger region" description="C3H1-type" evidence="5">
    <location>
        <begin position="104"/>
        <end position="131"/>
    </location>
</feature>
<feature type="domain" description="C3H1-type" evidence="7">
    <location>
        <begin position="267"/>
        <end position="294"/>
    </location>
</feature>
<feature type="region of interest" description="Disordered" evidence="6">
    <location>
        <begin position="83"/>
        <end position="104"/>
    </location>
</feature>
<dbReference type="InterPro" id="IPR041367">
    <property type="entry name" value="Znf-CCCH_4"/>
</dbReference>
<evidence type="ECO:0000256" key="6">
    <source>
        <dbReference type="SAM" id="MobiDB-lite"/>
    </source>
</evidence>
<feature type="domain" description="C3H1-type" evidence="7">
    <location>
        <begin position="104"/>
        <end position="131"/>
    </location>
</feature>
<reference evidence="8 9" key="1">
    <citation type="submission" date="2024-02" db="EMBL/GenBank/DDBJ databases">
        <authorList>
            <person name="Chen Y."/>
            <person name="Shah S."/>
            <person name="Dougan E. K."/>
            <person name="Thang M."/>
            <person name="Chan C."/>
        </authorList>
    </citation>
    <scope>NUCLEOTIDE SEQUENCE [LARGE SCALE GENOMIC DNA]</scope>
</reference>
<keyword evidence="4 5" id="KW-0862">Zinc</keyword>
<proteinExistence type="predicted"/>
<organism evidence="8 9">
    <name type="scientific">Durusdinium trenchii</name>
    <dbReference type="NCBI Taxonomy" id="1381693"/>
    <lineage>
        <taxon>Eukaryota</taxon>
        <taxon>Sar</taxon>
        <taxon>Alveolata</taxon>
        <taxon>Dinophyceae</taxon>
        <taxon>Suessiales</taxon>
        <taxon>Symbiodiniaceae</taxon>
        <taxon>Durusdinium</taxon>
    </lineage>
</organism>
<evidence type="ECO:0000313" key="9">
    <source>
        <dbReference type="Proteomes" id="UP001642484"/>
    </source>
</evidence>
<keyword evidence="9" id="KW-1185">Reference proteome</keyword>
<accession>A0ABP0JAL2</accession>
<gene>
    <name evidence="8" type="ORF">CCMP2556_LOCUS10409</name>
</gene>
<evidence type="ECO:0000256" key="5">
    <source>
        <dbReference type="PROSITE-ProRule" id="PRU00723"/>
    </source>
</evidence>
<feature type="zinc finger region" description="C3H1-type" evidence="5">
    <location>
        <begin position="267"/>
        <end position="294"/>
    </location>
</feature>
<feature type="domain" description="C3H1-type" evidence="7">
    <location>
        <begin position="56"/>
        <end position="83"/>
    </location>
</feature>
<dbReference type="InterPro" id="IPR000571">
    <property type="entry name" value="Znf_CCCH"/>
</dbReference>
<dbReference type="Pfam" id="PF18044">
    <property type="entry name" value="zf-CCCH_4"/>
    <property type="match status" value="8"/>
</dbReference>
<feature type="zinc finger region" description="C3H1-type" evidence="5">
    <location>
        <begin position="182"/>
        <end position="209"/>
    </location>
</feature>
<feature type="domain" description="C3H1-type" evidence="7">
    <location>
        <begin position="224"/>
        <end position="251"/>
    </location>
</feature>
<dbReference type="PANTHER" id="PTHR13119">
    <property type="entry name" value="ZINC FINGER CCCH DOMAIN-CONTAINING PROTEI"/>
    <property type="match status" value="1"/>
</dbReference>
<evidence type="ECO:0000313" key="8">
    <source>
        <dbReference type="EMBL" id="CAK9011361.1"/>
    </source>
</evidence>
<dbReference type="SMART" id="SM00356">
    <property type="entry name" value="ZnF_C3H1"/>
    <property type="match status" value="8"/>
</dbReference>
<dbReference type="EMBL" id="CAXAMN010004891">
    <property type="protein sequence ID" value="CAK9011361.1"/>
    <property type="molecule type" value="Genomic_DNA"/>
</dbReference>
<evidence type="ECO:0000256" key="4">
    <source>
        <dbReference type="ARBA" id="ARBA00022833"/>
    </source>
</evidence>
<dbReference type="PROSITE" id="PS50103">
    <property type="entry name" value="ZF_C3H1"/>
    <property type="match status" value="8"/>
</dbReference>
<feature type="domain" description="C3H1-type" evidence="7">
    <location>
        <begin position="140"/>
        <end position="167"/>
    </location>
</feature>
<evidence type="ECO:0000259" key="7">
    <source>
        <dbReference type="PROSITE" id="PS50103"/>
    </source>
</evidence>
<feature type="zinc finger region" description="C3H1-type" evidence="5">
    <location>
        <begin position="56"/>
        <end position="83"/>
    </location>
</feature>
<name>A0ABP0JAL2_9DINO</name>
<evidence type="ECO:0000256" key="3">
    <source>
        <dbReference type="ARBA" id="ARBA00022771"/>
    </source>
</evidence>
<dbReference type="Proteomes" id="UP001642484">
    <property type="component" value="Unassembled WGS sequence"/>
</dbReference>
<keyword evidence="2" id="KW-0677">Repeat</keyword>
<keyword evidence="3 5" id="KW-0863">Zinc-finger</keyword>